<gene>
    <name evidence="1" type="ORF">G3I66_04610</name>
</gene>
<sequence length="49" mass="5228">MADQTPAEPPVCRIGATLPDQERARRVFVGRPGLAPTVGQQRGKDQGAQ</sequence>
<accession>A0A6G3T774</accession>
<dbReference type="GeneID" id="97450391"/>
<comment type="caution">
    <text evidence="1">The sequence shown here is derived from an EMBL/GenBank/DDBJ whole genome shotgun (WGS) entry which is preliminary data.</text>
</comment>
<evidence type="ECO:0000313" key="1">
    <source>
        <dbReference type="EMBL" id="NEC32464.1"/>
    </source>
</evidence>
<dbReference type="RefSeq" id="WP_157852335.1">
    <property type="nucleotide sequence ID" value="NZ_JAAGMQ010000139.1"/>
</dbReference>
<proteinExistence type="predicted"/>
<dbReference type="EMBL" id="JAAGMQ010000139">
    <property type="protein sequence ID" value="NEC32464.1"/>
    <property type="molecule type" value="Genomic_DNA"/>
</dbReference>
<organism evidence="1 2">
    <name type="scientific">Streptomyces rubrogriseus</name>
    <dbReference type="NCBI Taxonomy" id="194673"/>
    <lineage>
        <taxon>Bacteria</taxon>
        <taxon>Bacillati</taxon>
        <taxon>Actinomycetota</taxon>
        <taxon>Actinomycetes</taxon>
        <taxon>Kitasatosporales</taxon>
        <taxon>Streptomycetaceae</taxon>
        <taxon>Streptomyces</taxon>
        <taxon>Streptomyces violaceoruber group</taxon>
    </lineage>
</organism>
<name>A0A6G3T774_9ACTN</name>
<protein>
    <submittedName>
        <fullName evidence="1">Uncharacterized protein</fullName>
    </submittedName>
</protein>
<reference evidence="1 2" key="1">
    <citation type="submission" date="2020-01" db="EMBL/GenBank/DDBJ databases">
        <title>Insect and environment-associated Actinomycetes.</title>
        <authorList>
            <person name="Currrie C."/>
            <person name="Chevrette M."/>
            <person name="Carlson C."/>
            <person name="Stubbendieck R."/>
            <person name="Wendt-Pienkowski E."/>
        </authorList>
    </citation>
    <scope>NUCLEOTIDE SEQUENCE [LARGE SCALE GENOMIC DNA]</scope>
    <source>
        <strain evidence="1 2">SID7739</strain>
    </source>
</reference>
<dbReference type="AlphaFoldDB" id="A0A6G3T774"/>
<evidence type="ECO:0000313" key="2">
    <source>
        <dbReference type="Proteomes" id="UP000475666"/>
    </source>
</evidence>
<dbReference type="Proteomes" id="UP000475666">
    <property type="component" value="Unassembled WGS sequence"/>
</dbReference>